<evidence type="ECO:0000313" key="4">
    <source>
        <dbReference type="EMBL" id="PJO44937.1"/>
    </source>
</evidence>
<gene>
    <name evidence="4" type="ORF">CWD94_04430</name>
</gene>
<feature type="signal peptide" evidence="2">
    <location>
        <begin position="1"/>
        <end position="24"/>
    </location>
</feature>
<evidence type="ECO:0000256" key="1">
    <source>
        <dbReference type="ARBA" id="ARBA00022729"/>
    </source>
</evidence>
<evidence type="ECO:0000259" key="3">
    <source>
        <dbReference type="PROSITE" id="PS51272"/>
    </source>
</evidence>
<feature type="domain" description="SLH" evidence="3">
    <location>
        <begin position="24"/>
        <end position="90"/>
    </location>
</feature>
<dbReference type="InterPro" id="IPR001119">
    <property type="entry name" value="SLH_dom"/>
</dbReference>
<dbReference type="PROSITE" id="PS51272">
    <property type="entry name" value="SLH"/>
    <property type="match status" value="1"/>
</dbReference>
<dbReference type="Proteomes" id="UP000232101">
    <property type="component" value="Unassembled WGS sequence"/>
</dbReference>
<dbReference type="RefSeq" id="WP_100542226.1">
    <property type="nucleotide sequence ID" value="NZ_PHQY01000322.1"/>
</dbReference>
<evidence type="ECO:0000313" key="5">
    <source>
        <dbReference type="Proteomes" id="UP000232101"/>
    </source>
</evidence>
<reference evidence="4 5" key="1">
    <citation type="submission" date="2017-11" db="EMBL/GenBank/DDBJ databases">
        <title>Bacterial isolate from king chilli rhizosphere.</title>
        <authorList>
            <person name="Takhelmayum P."/>
            <person name="Sarangthem I."/>
        </authorList>
    </citation>
    <scope>NUCLEOTIDE SEQUENCE [LARGE SCALE GENOMIC DNA]</scope>
    <source>
        <strain evidence="5">t26</strain>
    </source>
</reference>
<dbReference type="Pfam" id="PF00395">
    <property type="entry name" value="SLH"/>
    <property type="match status" value="1"/>
</dbReference>
<sequence length="128" mass="14388">MYFKKTSLMLCVFTSIFTIHSVQANVGFKDVTNEDEVYEEINYLVNLGVIKGYTEKGKTYFKPNNTITRGQVTKMVIVASGNNTLVVNKSSFSDVAVGSELSGYVERAIQLGLFKTNIKGNYRLLFNY</sequence>
<proteinExistence type="predicted"/>
<keyword evidence="1 2" id="KW-0732">Signal</keyword>
<dbReference type="AlphaFoldDB" id="A0A2M9QA43"/>
<comment type="caution">
    <text evidence="4">The sequence shown here is derived from an EMBL/GenBank/DDBJ whole genome shotgun (WGS) entry which is preliminary data.</text>
</comment>
<protein>
    <recommendedName>
        <fullName evidence="3">SLH domain-containing protein</fullName>
    </recommendedName>
</protein>
<organism evidence="4 5">
    <name type="scientific">Lysinibacillus xylanilyticus</name>
    <dbReference type="NCBI Taxonomy" id="582475"/>
    <lineage>
        <taxon>Bacteria</taxon>
        <taxon>Bacillati</taxon>
        <taxon>Bacillota</taxon>
        <taxon>Bacilli</taxon>
        <taxon>Bacillales</taxon>
        <taxon>Bacillaceae</taxon>
        <taxon>Lysinibacillus</taxon>
    </lineage>
</organism>
<name>A0A2M9QA43_9BACI</name>
<evidence type="ECO:0000256" key="2">
    <source>
        <dbReference type="SAM" id="SignalP"/>
    </source>
</evidence>
<dbReference type="EMBL" id="PHQY01000322">
    <property type="protein sequence ID" value="PJO44937.1"/>
    <property type="molecule type" value="Genomic_DNA"/>
</dbReference>
<feature type="chain" id="PRO_5014773812" description="SLH domain-containing protein" evidence="2">
    <location>
        <begin position="25"/>
        <end position="128"/>
    </location>
</feature>
<accession>A0A2M9QA43</accession>